<keyword evidence="3" id="KW-1185">Reference proteome</keyword>
<comment type="caution">
    <text evidence="2">The sequence shown here is derived from an EMBL/GenBank/DDBJ whole genome shotgun (WGS) entry which is preliminary data.</text>
</comment>
<evidence type="ECO:0000256" key="1">
    <source>
        <dbReference type="SAM" id="SignalP"/>
    </source>
</evidence>
<reference evidence="2" key="1">
    <citation type="submission" date="2023-03" db="EMBL/GenBank/DDBJ databases">
        <title>Massive genome expansion in bonnet fungi (Mycena s.s.) driven by repeated elements and novel gene families across ecological guilds.</title>
        <authorList>
            <consortium name="Lawrence Berkeley National Laboratory"/>
            <person name="Harder C.B."/>
            <person name="Miyauchi S."/>
            <person name="Viragh M."/>
            <person name="Kuo A."/>
            <person name="Thoen E."/>
            <person name="Andreopoulos B."/>
            <person name="Lu D."/>
            <person name="Skrede I."/>
            <person name="Drula E."/>
            <person name="Henrissat B."/>
            <person name="Morin E."/>
            <person name="Kohler A."/>
            <person name="Barry K."/>
            <person name="LaButti K."/>
            <person name="Morin E."/>
            <person name="Salamov A."/>
            <person name="Lipzen A."/>
            <person name="Mereny Z."/>
            <person name="Hegedus B."/>
            <person name="Baldrian P."/>
            <person name="Stursova M."/>
            <person name="Weitz H."/>
            <person name="Taylor A."/>
            <person name="Grigoriev I.V."/>
            <person name="Nagy L.G."/>
            <person name="Martin F."/>
            <person name="Kauserud H."/>
        </authorList>
    </citation>
    <scope>NUCLEOTIDE SEQUENCE</scope>
    <source>
        <strain evidence="2">CBHHK002</strain>
    </source>
</reference>
<accession>A0AAD7EYR8</accession>
<gene>
    <name evidence="2" type="ORF">DFH08DRAFT_851982</name>
</gene>
<organism evidence="2 3">
    <name type="scientific">Mycena albidolilacea</name>
    <dbReference type="NCBI Taxonomy" id="1033008"/>
    <lineage>
        <taxon>Eukaryota</taxon>
        <taxon>Fungi</taxon>
        <taxon>Dikarya</taxon>
        <taxon>Basidiomycota</taxon>
        <taxon>Agaricomycotina</taxon>
        <taxon>Agaricomycetes</taxon>
        <taxon>Agaricomycetidae</taxon>
        <taxon>Agaricales</taxon>
        <taxon>Marasmiineae</taxon>
        <taxon>Mycenaceae</taxon>
        <taxon>Mycena</taxon>
    </lineage>
</organism>
<dbReference type="EMBL" id="JARIHO010000009">
    <property type="protein sequence ID" value="KAJ7355232.1"/>
    <property type="molecule type" value="Genomic_DNA"/>
</dbReference>
<dbReference type="Proteomes" id="UP001218218">
    <property type="component" value="Unassembled WGS sequence"/>
</dbReference>
<proteinExistence type="predicted"/>
<feature type="signal peptide" evidence="1">
    <location>
        <begin position="1"/>
        <end position="19"/>
    </location>
</feature>
<sequence>MFFNKSLLAAAVLIGSATAFTGTATLGFGGTTTCGCPASNGPVAVSVPLALAAGQRCCFDTVTAFYNSKNVTAIYAGNYDDGVGTENIELSDFAFGVLEDNSSQTTLSPVTWAFD</sequence>
<name>A0AAD7EYR8_9AGAR</name>
<feature type="chain" id="PRO_5042187873" evidence="1">
    <location>
        <begin position="20"/>
        <end position="115"/>
    </location>
</feature>
<dbReference type="AlphaFoldDB" id="A0AAD7EYR8"/>
<protein>
    <submittedName>
        <fullName evidence="2">Uncharacterized protein</fullName>
    </submittedName>
</protein>
<evidence type="ECO:0000313" key="3">
    <source>
        <dbReference type="Proteomes" id="UP001218218"/>
    </source>
</evidence>
<keyword evidence="1" id="KW-0732">Signal</keyword>
<evidence type="ECO:0000313" key="2">
    <source>
        <dbReference type="EMBL" id="KAJ7355232.1"/>
    </source>
</evidence>